<keyword evidence="5 7" id="KW-0472">Membrane</keyword>
<evidence type="ECO:0000256" key="5">
    <source>
        <dbReference type="ARBA" id="ARBA00023136"/>
    </source>
</evidence>
<dbReference type="Gene3D" id="1.20.1250.20">
    <property type="entry name" value="MFS general substrate transporter like domains"/>
    <property type="match status" value="2"/>
</dbReference>
<evidence type="ECO:0000313" key="9">
    <source>
        <dbReference type="EMBL" id="UYV64191.1"/>
    </source>
</evidence>
<dbReference type="InterPro" id="IPR020846">
    <property type="entry name" value="MFS_dom"/>
</dbReference>
<comment type="subcellular location">
    <subcellularLocation>
        <location evidence="1">Membrane</location>
        <topology evidence="1">Multi-pass membrane protein</topology>
    </subcellularLocation>
</comment>
<evidence type="ECO:0000256" key="4">
    <source>
        <dbReference type="ARBA" id="ARBA00022989"/>
    </source>
</evidence>
<reference evidence="9 10" key="1">
    <citation type="submission" date="2022-01" db="EMBL/GenBank/DDBJ databases">
        <title>A chromosomal length assembly of Cordylochernes scorpioides.</title>
        <authorList>
            <person name="Zeh D."/>
            <person name="Zeh J."/>
        </authorList>
    </citation>
    <scope>NUCLEOTIDE SEQUENCE [LARGE SCALE GENOMIC DNA]</scope>
    <source>
        <strain evidence="9">IN4F17</strain>
        <tissue evidence="9">Whole Body</tissue>
    </source>
</reference>
<evidence type="ECO:0000259" key="8">
    <source>
        <dbReference type="PROSITE" id="PS50850"/>
    </source>
</evidence>
<evidence type="ECO:0000256" key="1">
    <source>
        <dbReference type="ARBA" id="ARBA00004141"/>
    </source>
</evidence>
<feature type="compositionally biased region" description="Low complexity" evidence="6">
    <location>
        <begin position="1"/>
        <end position="15"/>
    </location>
</feature>
<dbReference type="PANTHER" id="PTHR43385">
    <property type="entry name" value="RIBOFLAVIN TRANSPORTER RIBJ"/>
    <property type="match status" value="1"/>
</dbReference>
<gene>
    <name evidence="9" type="ORF">LAZ67_2007009</name>
</gene>
<dbReference type="CDD" id="cd17353">
    <property type="entry name" value="MFS_OFA_like"/>
    <property type="match status" value="1"/>
</dbReference>
<keyword evidence="3 7" id="KW-0812">Transmembrane</keyword>
<dbReference type="SUPFAM" id="SSF103473">
    <property type="entry name" value="MFS general substrate transporter"/>
    <property type="match status" value="1"/>
</dbReference>
<evidence type="ECO:0000256" key="7">
    <source>
        <dbReference type="SAM" id="Phobius"/>
    </source>
</evidence>
<feature type="transmembrane region" description="Helical" evidence="7">
    <location>
        <begin position="188"/>
        <end position="208"/>
    </location>
</feature>
<name>A0ABY6K5R0_9ARAC</name>
<feature type="transmembrane region" description="Helical" evidence="7">
    <location>
        <begin position="521"/>
        <end position="542"/>
    </location>
</feature>
<dbReference type="InterPro" id="IPR052983">
    <property type="entry name" value="MFS_Riboflavin_Transporter"/>
</dbReference>
<organism evidence="9 10">
    <name type="scientific">Cordylochernes scorpioides</name>
    <dbReference type="NCBI Taxonomy" id="51811"/>
    <lineage>
        <taxon>Eukaryota</taxon>
        <taxon>Metazoa</taxon>
        <taxon>Ecdysozoa</taxon>
        <taxon>Arthropoda</taxon>
        <taxon>Chelicerata</taxon>
        <taxon>Arachnida</taxon>
        <taxon>Pseudoscorpiones</taxon>
        <taxon>Cheliferoidea</taxon>
        <taxon>Chernetidae</taxon>
        <taxon>Cordylochernes</taxon>
    </lineage>
</organism>
<evidence type="ECO:0000313" key="10">
    <source>
        <dbReference type="Proteomes" id="UP001235939"/>
    </source>
</evidence>
<feature type="domain" description="Major facilitator superfamily (MFS) profile" evidence="8">
    <location>
        <begin position="113"/>
        <end position="574"/>
    </location>
</feature>
<dbReference type="Pfam" id="PF07690">
    <property type="entry name" value="MFS_1"/>
    <property type="match status" value="1"/>
</dbReference>
<evidence type="ECO:0000256" key="2">
    <source>
        <dbReference type="ARBA" id="ARBA00022448"/>
    </source>
</evidence>
<dbReference type="EMBL" id="CP092864">
    <property type="protein sequence ID" value="UYV64191.1"/>
    <property type="molecule type" value="Genomic_DNA"/>
</dbReference>
<evidence type="ECO:0000256" key="6">
    <source>
        <dbReference type="SAM" id="MobiDB-lite"/>
    </source>
</evidence>
<dbReference type="PROSITE" id="PS50850">
    <property type="entry name" value="MFS"/>
    <property type="match status" value="1"/>
</dbReference>
<protein>
    <recommendedName>
        <fullName evidence="8">Major facilitator superfamily (MFS) profile domain-containing protein</fullName>
    </recommendedName>
</protein>
<accession>A0ABY6K5R0</accession>
<feature type="transmembrane region" description="Helical" evidence="7">
    <location>
        <begin position="430"/>
        <end position="448"/>
    </location>
</feature>
<keyword evidence="4 7" id="KW-1133">Transmembrane helix</keyword>
<dbReference type="Proteomes" id="UP001235939">
    <property type="component" value="Chromosome 02"/>
</dbReference>
<feature type="transmembrane region" description="Helical" evidence="7">
    <location>
        <begin position="297"/>
        <end position="315"/>
    </location>
</feature>
<feature type="transmembrane region" description="Helical" evidence="7">
    <location>
        <begin position="248"/>
        <end position="267"/>
    </location>
</feature>
<evidence type="ECO:0000256" key="3">
    <source>
        <dbReference type="ARBA" id="ARBA00022692"/>
    </source>
</evidence>
<dbReference type="PANTHER" id="PTHR43385:SF1">
    <property type="entry name" value="RIBOFLAVIN TRANSPORTER RIBJ"/>
    <property type="match status" value="1"/>
</dbReference>
<sequence length="580" mass="64295">MDLDSASSTTTTTESLDVPSQETSPKNEDSLSTKDIMSGHQEQNLEETELAKFLELEENENLDLLAGQMQEDTKNTLPQEPSANGDHPTEGRDYVAVTLPEDSCSRTSLHSWRGHLSVLAGFLIHLTLGSYYYSFGNLNTYMTSYLRARVDPTMTYSKTMWVNACVMIGQGIFMMIGGWVNCILGDRFTAMIGCTIFSLGSLLTTYTLNVSFPAVSVTFGLLASSGLGMAYVVPLVNGMKWFPKSKGTVNGVIVAGYGLGALFLNYFQTSYLNPDNLPTDPDGYFTTDTILDKVPQIFLITGLTYLCIQCVALFLMSEPAQPSPPCPSLLEDELETEPMVSSPCRRKALTPMEMLRTKEFYLLWVTFGLTAQCVQYTNTMYKIWSLITLSAMSLNLKRLHFPEESVEGFVLIISCVQAFGQLFIHNDRFLSTVGALAALSNCGGRLIWGLLLDRTSYKSCMLLLTCLLSCFMLTFSATPYGKEFMYIVWVLGAYFSFSGLFVVFPTAIAKFFGPSHCGTNFGILFTAPAFSSFIATFFVVQIQNNFGYAYSFILVGSFSVIAFFITLFFPEIPEVSYKSN</sequence>
<dbReference type="InterPro" id="IPR011701">
    <property type="entry name" value="MFS"/>
</dbReference>
<feature type="transmembrane region" description="Helical" evidence="7">
    <location>
        <begin position="548"/>
        <end position="569"/>
    </location>
</feature>
<feature type="transmembrane region" description="Helical" evidence="7">
    <location>
        <begin position="486"/>
        <end position="509"/>
    </location>
</feature>
<feature type="transmembrane region" description="Helical" evidence="7">
    <location>
        <begin position="116"/>
        <end position="135"/>
    </location>
</feature>
<feature type="region of interest" description="Disordered" evidence="6">
    <location>
        <begin position="1"/>
        <end position="47"/>
    </location>
</feature>
<feature type="transmembrane region" description="Helical" evidence="7">
    <location>
        <begin position="460"/>
        <end position="480"/>
    </location>
</feature>
<feature type="transmembrane region" description="Helical" evidence="7">
    <location>
        <begin position="214"/>
        <end position="236"/>
    </location>
</feature>
<feature type="transmembrane region" description="Helical" evidence="7">
    <location>
        <begin position="160"/>
        <end position="181"/>
    </location>
</feature>
<dbReference type="InterPro" id="IPR036259">
    <property type="entry name" value="MFS_trans_sf"/>
</dbReference>
<keyword evidence="10" id="KW-1185">Reference proteome</keyword>
<proteinExistence type="predicted"/>
<keyword evidence="2" id="KW-0813">Transport</keyword>